<dbReference type="Pfam" id="PF02958">
    <property type="entry name" value="EcKL"/>
    <property type="match status" value="1"/>
</dbReference>
<gene>
    <name evidence="2" type="ORF">OAUR00152_LOCUS18554</name>
</gene>
<feature type="region of interest" description="Disordered" evidence="1">
    <location>
        <begin position="154"/>
        <end position="181"/>
    </location>
</feature>
<accession>A0A7S4J0A3</accession>
<dbReference type="InterPro" id="IPR011009">
    <property type="entry name" value="Kinase-like_dom_sf"/>
</dbReference>
<evidence type="ECO:0000313" key="2">
    <source>
        <dbReference type="EMBL" id="CAE2245573.1"/>
    </source>
</evidence>
<dbReference type="Gene3D" id="3.90.1200.10">
    <property type="match status" value="1"/>
</dbReference>
<dbReference type="SUPFAM" id="SSF56112">
    <property type="entry name" value="Protein kinase-like (PK-like)"/>
    <property type="match status" value="1"/>
</dbReference>
<organism evidence="2">
    <name type="scientific">Odontella aurita</name>
    <dbReference type="NCBI Taxonomy" id="265563"/>
    <lineage>
        <taxon>Eukaryota</taxon>
        <taxon>Sar</taxon>
        <taxon>Stramenopiles</taxon>
        <taxon>Ochrophyta</taxon>
        <taxon>Bacillariophyta</taxon>
        <taxon>Mediophyceae</taxon>
        <taxon>Biddulphiophycidae</taxon>
        <taxon>Eupodiscales</taxon>
        <taxon>Odontellaceae</taxon>
        <taxon>Odontella</taxon>
    </lineage>
</organism>
<evidence type="ECO:0000256" key="1">
    <source>
        <dbReference type="SAM" id="MobiDB-lite"/>
    </source>
</evidence>
<protein>
    <recommendedName>
        <fullName evidence="3">Aminoglycoside phosphotransferase domain-containing protein</fullName>
    </recommendedName>
</protein>
<dbReference type="EMBL" id="HBKQ01027406">
    <property type="protein sequence ID" value="CAE2245573.1"/>
    <property type="molecule type" value="Transcribed_RNA"/>
</dbReference>
<dbReference type="AlphaFoldDB" id="A0A7S4J0A3"/>
<sequence length="493" mass="55179">MSNSCSSEQELLPILKHALPTVISYTLPPEKVVQANAEGTRIFARHLSSTLSEKADNDNNNEDDHHGAGDGSRLLVDAYAAADGNIETEEMELFLKRVTASSYAHKSWTDMRRTMVYLRTEVRFYNEIAPLLVESSSTLQKYLPVVHHSDYNLDGLVPEDSPATDAKQPSPFPEESEDEKNAHLKEKGGHILLQSLSPSHGYFQNSPIPLNQAMSCLTAAAELHASAWGNRPLLQTINDRLSSAGGSYQLQFRNPKEIQNMVASWDHFRTQFVSVNSDTTSILEKESVIRLGQRMYDMAEYVSEQLTPLVDDEYATIVHGDYKSMNVFLKSDLSKDADDVDDDASDDGSAIMIDFSCVGIGLGMSDVGMHIVHAVLPTDLKNGGEEQLLDGYILALEGAVNRNNNNMDNGEGTAWTYPRDVAMRHYQLACIDYLRFIMGRFWRIATPESFEKKKGSKNTTLINRNLDSAMAFIEKVDRYLEVFEKEKSERQSD</sequence>
<evidence type="ECO:0008006" key="3">
    <source>
        <dbReference type="Google" id="ProtNLM"/>
    </source>
</evidence>
<proteinExistence type="predicted"/>
<dbReference type="InterPro" id="IPR004119">
    <property type="entry name" value="EcKL"/>
</dbReference>
<reference evidence="2" key="1">
    <citation type="submission" date="2021-01" db="EMBL/GenBank/DDBJ databases">
        <authorList>
            <person name="Corre E."/>
            <person name="Pelletier E."/>
            <person name="Niang G."/>
            <person name="Scheremetjew M."/>
            <person name="Finn R."/>
            <person name="Kale V."/>
            <person name="Holt S."/>
            <person name="Cochrane G."/>
            <person name="Meng A."/>
            <person name="Brown T."/>
            <person name="Cohen L."/>
        </authorList>
    </citation>
    <scope>NUCLEOTIDE SEQUENCE</scope>
    <source>
        <strain evidence="2">Isolate 1302-5</strain>
    </source>
</reference>
<name>A0A7S4J0A3_9STRA</name>